<keyword evidence="10" id="KW-1185">Reference proteome</keyword>
<feature type="modified residue" description="4-aspartylphosphate" evidence="4">
    <location>
        <position position="693"/>
    </location>
</feature>
<feature type="domain" description="PAC" evidence="8">
    <location>
        <begin position="337"/>
        <end position="389"/>
    </location>
</feature>
<dbReference type="PANTHER" id="PTHR43065:SF42">
    <property type="entry name" value="TWO-COMPONENT SENSOR PPRA"/>
    <property type="match status" value="1"/>
</dbReference>
<dbReference type="AlphaFoldDB" id="A0A4P7BZG4"/>
<dbReference type="InterPro" id="IPR013655">
    <property type="entry name" value="PAS_fold_3"/>
</dbReference>
<evidence type="ECO:0000256" key="3">
    <source>
        <dbReference type="ARBA" id="ARBA00022553"/>
    </source>
</evidence>
<protein>
    <recommendedName>
        <fullName evidence="2">histidine kinase</fullName>
        <ecNumber evidence="2">2.7.13.3</ecNumber>
    </recommendedName>
</protein>
<dbReference type="SMART" id="SM00086">
    <property type="entry name" value="PAC"/>
    <property type="match status" value="2"/>
</dbReference>
<dbReference type="NCBIfam" id="TIGR00229">
    <property type="entry name" value="sensory_box"/>
    <property type="match status" value="2"/>
</dbReference>
<keyword evidence="3 4" id="KW-0597">Phosphoprotein</keyword>
<dbReference type="GO" id="GO:0000155">
    <property type="term" value="F:phosphorelay sensor kinase activity"/>
    <property type="evidence" value="ECO:0007669"/>
    <property type="project" value="InterPro"/>
</dbReference>
<dbReference type="Pfam" id="PF00072">
    <property type="entry name" value="Response_reg"/>
    <property type="match status" value="2"/>
</dbReference>
<evidence type="ECO:0000259" key="8">
    <source>
        <dbReference type="PROSITE" id="PS50113"/>
    </source>
</evidence>
<dbReference type="InterPro" id="IPR003594">
    <property type="entry name" value="HATPase_dom"/>
</dbReference>
<dbReference type="SMART" id="SM00387">
    <property type="entry name" value="HATPase_c"/>
    <property type="match status" value="1"/>
</dbReference>
<dbReference type="Gene3D" id="3.40.50.2300">
    <property type="match status" value="2"/>
</dbReference>
<dbReference type="Gene3D" id="1.10.287.130">
    <property type="match status" value="1"/>
</dbReference>
<sequence length="764" mass="86099">MPETKYPIRILHLEDSPRDAEIIQDKLETSDLECNILSLDSREHFEATVAKESFDLILCDYNFPGYDGFSALKLAREKQPNTPVIIISGVLGEEEAVKCLHLGATDYLLKQRLERLVPAIKRALQELEEGRRRRRAEVELRQSQALLQIAGRIARLGGWVIELPNYRVIWSDEVCAIHEEPPGTSPTTEEVFSYYPPEWREKIKKVFNACAHEGTPYDEELQIVTTKGRRLWVRAIGQAVRDSSGTITRVQGALQDITEQKEAEARIREQASLLDKAKDAIVVRGINHQIHYWNSSAERLYGWTAAEAIGRSMEKLLYEDSTTFLEATHHLLETGEWVGQIEQRHKDGRLLTVEAHWTLVRDDQNQPQAIFAINTDITERLALEEQLRQSQRLDAIGQLTGGIAHDFNNLLTVILCNAEILLKQLSADQHRHTALAEIIQSAALQGAELIRRLLAFARRQPLEPQTVDVNRLVSSIDGLLQRTLTEEIDIEIIQAEGLWGAFVDPIQLEAALLNLAINAKDAMERGGRLIIETENIWLDQEQVGVPPGQYIMITVSDTGTGIPAENLDRVFEPFFTTKEKGKGTGLGLSMIYGFVRQSQGYIKIYSEVGQGTTVKLYLPRTDWPSETIAEKFISAPDPGGSETVLVVEDDDLVRRHAESQLTELGYRVLSARNGPEAMEIVQETANIDLLFTDVIMPGGMNGRQLVEAATRLQPQLRVLYTSGFSEKIFVHHSCTNKDFPLLQKPYRRTDLAQKVREVLSKTQG</sequence>
<dbReference type="InterPro" id="IPR004358">
    <property type="entry name" value="Sig_transdc_His_kin-like_C"/>
</dbReference>
<dbReference type="OrthoDB" id="1931120at2"/>
<name>A0A4P7BZG4_9GAMM</name>
<dbReference type="Gene3D" id="3.30.565.10">
    <property type="entry name" value="Histidine kinase-like ATPase, C-terminal domain"/>
    <property type="match status" value="1"/>
</dbReference>
<dbReference type="InterPro" id="IPR000014">
    <property type="entry name" value="PAS"/>
</dbReference>
<dbReference type="SUPFAM" id="SSF55785">
    <property type="entry name" value="PYP-like sensor domain (PAS domain)"/>
    <property type="match status" value="2"/>
</dbReference>
<accession>A0A4P7BZG4</accession>
<dbReference type="EMBL" id="CP038033">
    <property type="protein sequence ID" value="QBQ55491.1"/>
    <property type="molecule type" value="Genomic_DNA"/>
</dbReference>
<dbReference type="RefSeq" id="WP_134358750.1">
    <property type="nucleotide sequence ID" value="NZ_CP038033.1"/>
</dbReference>
<dbReference type="Gene3D" id="2.10.70.100">
    <property type="match status" value="1"/>
</dbReference>
<feature type="domain" description="Histidine kinase" evidence="5">
    <location>
        <begin position="402"/>
        <end position="622"/>
    </location>
</feature>
<evidence type="ECO:0000259" key="7">
    <source>
        <dbReference type="PROSITE" id="PS50112"/>
    </source>
</evidence>
<dbReference type="SMART" id="SM00448">
    <property type="entry name" value="REC"/>
    <property type="match status" value="2"/>
</dbReference>
<dbReference type="InterPro" id="IPR013656">
    <property type="entry name" value="PAS_4"/>
</dbReference>
<evidence type="ECO:0000313" key="10">
    <source>
        <dbReference type="Proteomes" id="UP000294325"/>
    </source>
</evidence>
<proteinExistence type="predicted"/>
<dbReference type="InterPro" id="IPR000700">
    <property type="entry name" value="PAS-assoc_C"/>
</dbReference>
<feature type="modified residue" description="4-aspartylphosphate" evidence="4">
    <location>
        <position position="60"/>
    </location>
</feature>
<dbReference type="PROSITE" id="PS50109">
    <property type="entry name" value="HIS_KIN"/>
    <property type="match status" value="1"/>
</dbReference>
<dbReference type="PROSITE" id="PS50110">
    <property type="entry name" value="RESPONSE_REGULATORY"/>
    <property type="match status" value="2"/>
</dbReference>
<dbReference type="SUPFAM" id="SSF47384">
    <property type="entry name" value="Homodimeric domain of signal transducing histidine kinase"/>
    <property type="match status" value="1"/>
</dbReference>
<evidence type="ECO:0000259" key="5">
    <source>
        <dbReference type="PROSITE" id="PS50109"/>
    </source>
</evidence>
<dbReference type="CDD" id="cd00156">
    <property type="entry name" value="REC"/>
    <property type="match status" value="1"/>
</dbReference>
<dbReference type="SUPFAM" id="SSF52172">
    <property type="entry name" value="CheY-like"/>
    <property type="match status" value="2"/>
</dbReference>
<dbReference type="InterPro" id="IPR036097">
    <property type="entry name" value="HisK_dim/P_sf"/>
</dbReference>
<dbReference type="Pfam" id="PF02518">
    <property type="entry name" value="HATPase_c"/>
    <property type="match status" value="1"/>
</dbReference>
<dbReference type="Pfam" id="PF08447">
    <property type="entry name" value="PAS_3"/>
    <property type="match status" value="1"/>
</dbReference>
<evidence type="ECO:0000256" key="2">
    <source>
        <dbReference type="ARBA" id="ARBA00012438"/>
    </source>
</evidence>
<dbReference type="PROSITE" id="PS50112">
    <property type="entry name" value="PAS"/>
    <property type="match status" value="1"/>
</dbReference>
<feature type="domain" description="PAS" evidence="7">
    <location>
        <begin position="266"/>
        <end position="335"/>
    </location>
</feature>
<dbReference type="SMART" id="SM00388">
    <property type="entry name" value="HisKA"/>
    <property type="match status" value="1"/>
</dbReference>
<organism evidence="9 10">
    <name type="scientific">Nitrosococcus wardiae</name>
    <dbReference type="NCBI Taxonomy" id="1814290"/>
    <lineage>
        <taxon>Bacteria</taxon>
        <taxon>Pseudomonadati</taxon>
        <taxon>Pseudomonadota</taxon>
        <taxon>Gammaproteobacteria</taxon>
        <taxon>Chromatiales</taxon>
        <taxon>Chromatiaceae</taxon>
        <taxon>Nitrosococcus</taxon>
    </lineage>
</organism>
<dbReference type="InterPro" id="IPR001610">
    <property type="entry name" value="PAC"/>
</dbReference>
<dbReference type="SMART" id="SM00091">
    <property type="entry name" value="PAS"/>
    <property type="match status" value="1"/>
</dbReference>
<dbReference type="Pfam" id="PF08448">
    <property type="entry name" value="PAS_4"/>
    <property type="match status" value="1"/>
</dbReference>
<feature type="domain" description="Response regulatory" evidence="6">
    <location>
        <begin position="9"/>
        <end position="125"/>
    </location>
</feature>
<dbReference type="InterPro" id="IPR003661">
    <property type="entry name" value="HisK_dim/P_dom"/>
</dbReference>
<dbReference type="InterPro" id="IPR011006">
    <property type="entry name" value="CheY-like_superfamily"/>
</dbReference>
<feature type="domain" description="PAC" evidence="8">
    <location>
        <begin position="217"/>
        <end position="269"/>
    </location>
</feature>
<dbReference type="Pfam" id="PF00512">
    <property type="entry name" value="HisKA"/>
    <property type="match status" value="1"/>
</dbReference>
<dbReference type="PROSITE" id="PS50113">
    <property type="entry name" value="PAC"/>
    <property type="match status" value="2"/>
</dbReference>
<gene>
    <name evidence="9" type="ORF">E3U44_13970</name>
</gene>
<dbReference type="InterPro" id="IPR001789">
    <property type="entry name" value="Sig_transdc_resp-reg_receiver"/>
</dbReference>
<dbReference type="CDD" id="cd00130">
    <property type="entry name" value="PAS"/>
    <property type="match status" value="2"/>
</dbReference>
<dbReference type="InterPro" id="IPR035965">
    <property type="entry name" value="PAS-like_dom_sf"/>
</dbReference>
<comment type="catalytic activity">
    <reaction evidence="1">
        <text>ATP + protein L-histidine = ADP + protein N-phospho-L-histidine.</text>
        <dbReference type="EC" id="2.7.13.3"/>
    </reaction>
</comment>
<evidence type="ECO:0000259" key="6">
    <source>
        <dbReference type="PROSITE" id="PS50110"/>
    </source>
</evidence>
<dbReference type="InterPro" id="IPR036890">
    <property type="entry name" value="HATPase_C_sf"/>
</dbReference>
<dbReference type="CDD" id="cd18161">
    <property type="entry name" value="REC_hyHK_blue-like"/>
    <property type="match status" value="1"/>
</dbReference>
<evidence type="ECO:0000313" key="9">
    <source>
        <dbReference type="EMBL" id="QBQ55491.1"/>
    </source>
</evidence>
<evidence type="ECO:0000256" key="4">
    <source>
        <dbReference type="PROSITE-ProRule" id="PRU00169"/>
    </source>
</evidence>
<dbReference type="EC" id="2.7.13.3" evidence="2"/>
<dbReference type="SUPFAM" id="SSF55874">
    <property type="entry name" value="ATPase domain of HSP90 chaperone/DNA topoisomerase II/histidine kinase"/>
    <property type="match status" value="1"/>
</dbReference>
<evidence type="ECO:0000256" key="1">
    <source>
        <dbReference type="ARBA" id="ARBA00000085"/>
    </source>
</evidence>
<dbReference type="PANTHER" id="PTHR43065">
    <property type="entry name" value="SENSOR HISTIDINE KINASE"/>
    <property type="match status" value="1"/>
</dbReference>
<dbReference type="CDD" id="cd00082">
    <property type="entry name" value="HisKA"/>
    <property type="match status" value="1"/>
</dbReference>
<dbReference type="InterPro" id="IPR005467">
    <property type="entry name" value="His_kinase_dom"/>
</dbReference>
<dbReference type="Proteomes" id="UP000294325">
    <property type="component" value="Chromosome"/>
</dbReference>
<dbReference type="PRINTS" id="PR00344">
    <property type="entry name" value="BCTRLSENSOR"/>
</dbReference>
<dbReference type="Gene3D" id="3.30.450.20">
    <property type="entry name" value="PAS domain"/>
    <property type="match status" value="2"/>
</dbReference>
<dbReference type="KEGG" id="nwr:E3U44_13970"/>
<feature type="domain" description="Response regulatory" evidence="6">
    <location>
        <begin position="643"/>
        <end position="759"/>
    </location>
</feature>
<reference evidence="9 10" key="1">
    <citation type="submission" date="2019-03" db="EMBL/GenBank/DDBJ databases">
        <title>The genome sequence of Nitrosococcus wardiae strain D1FHST reveals the archetypal metabolic capacity of ammonia-oxidizing Gammaproteobacteria.</title>
        <authorList>
            <person name="Wang L."/>
            <person name="Lim C.K."/>
            <person name="Hanson T.E."/>
            <person name="Dang H."/>
            <person name="Klotz M.G."/>
        </authorList>
    </citation>
    <scope>NUCLEOTIDE SEQUENCE [LARGE SCALE GENOMIC DNA]</scope>
    <source>
        <strain evidence="9 10">D1FHS</strain>
    </source>
</reference>